<proteinExistence type="predicted"/>
<name>A0A328PU99_9MOLU</name>
<evidence type="ECO:0000313" key="3">
    <source>
        <dbReference type="Proteomes" id="UP000249762"/>
    </source>
</evidence>
<feature type="transmembrane region" description="Helical" evidence="1">
    <location>
        <begin position="449"/>
        <end position="469"/>
    </location>
</feature>
<accession>A0A328PU99</accession>
<feature type="transmembrane region" description="Helical" evidence="1">
    <location>
        <begin position="101"/>
        <end position="122"/>
    </location>
</feature>
<feature type="transmembrane region" description="Helical" evidence="1">
    <location>
        <begin position="55"/>
        <end position="74"/>
    </location>
</feature>
<dbReference type="AlphaFoldDB" id="A0A328PU99"/>
<evidence type="ECO:0000313" key="2">
    <source>
        <dbReference type="EMBL" id="RAO95350.1"/>
    </source>
</evidence>
<feature type="transmembrane region" description="Helical" evidence="1">
    <location>
        <begin position="397"/>
        <end position="414"/>
    </location>
</feature>
<dbReference type="EMBL" id="QKVO01000001">
    <property type="protein sequence ID" value="RAO95350.1"/>
    <property type="molecule type" value="Genomic_DNA"/>
</dbReference>
<dbReference type="RefSeq" id="WP_112665011.1">
    <property type="nucleotide sequence ID" value="NZ_QKVO01000001.1"/>
</dbReference>
<dbReference type="OrthoDB" id="396260at2"/>
<feature type="transmembrane region" description="Helical" evidence="1">
    <location>
        <begin position="30"/>
        <end position="49"/>
    </location>
</feature>
<feature type="transmembrane region" description="Helical" evidence="1">
    <location>
        <begin position="475"/>
        <end position="498"/>
    </location>
</feature>
<protein>
    <submittedName>
        <fullName evidence="2">Uncharacterized protein</fullName>
    </submittedName>
</protein>
<keyword evidence="3" id="KW-1185">Reference proteome</keyword>
<keyword evidence="1" id="KW-1133">Transmembrane helix</keyword>
<keyword evidence="1" id="KW-0472">Membrane</keyword>
<feature type="transmembrane region" description="Helical" evidence="1">
    <location>
        <begin position="209"/>
        <end position="230"/>
    </location>
</feature>
<feature type="transmembrane region" description="Helical" evidence="1">
    <location>
        <begin position="364"/>
        <end position="385"/>
    </location>
</feature>
<feature type="transmembrane region" description="Helical" evidence="1">
    <location>
        <begin position="6"/>
        <end position="23"/>
    </location>
</feature>
<evidence type="ECO:0000256" key="1">
    <source>
        <dbReference type="SAM" id="Phobius"/>
    </source>
</evidence>
<reference evidence="3" key="1">
    <citation type="submission" date="2018-06" db="EMBL/GenBank/DDBJ databases">
        <authorList>
            <person name="Martinez Ocampo F."/>
            <person name="Quiroz Castaneda R.E."/>
            <person name="Rojas Lopez X."/>
        </authorList>
    </citation>
    <scope>NUCLEOTIDE SEQUENCE [LARGE SCALE GENOMIC DNA]</scope>
    <source>
        <strain evidence="3">INIFAP02</strain>
    </source>
</reference>
<keyword evidence="1" id="KW-0812">Transmembrane</keyword>
<dbReference type="Proteomes" id="UP000249762">
    <property type="component" value="Unassembled WGS sequence"/>
</dbReference>
<dbReference type="SUPFAM" id="SSF82866">
    <property type="entry name" value="Multidrug efflux transporter AcrB transmembrane domain"/>
    <property type="match status" value="1"/>
</dbReference>
<feature type="transmembrane region" description="Helical" evidence="1">
    <location>
        <begin position="340"/>
        <end position="357"/>
    </location>
</feature>
<organism evidence="2 3">
    <name type="scientific">Mycoplasma wenyonii</name>
    <dbReference type="NCBI Taxonomy" id="65123"/>
    <lineage>
        <taxon>Bacteria</taxon>
        <taxon>Bacillati</taxon>
        <taxon>Mycoplasmatota</taxon>
        <taxon>Mollicutes</taxon>
        <taxon>Mycoplasmataceae</taxon>
        <taxon>Mycoplasma</taxon>
    </lineage>
</organism>
<gene>
    <name evidence="2" type="ORF">DNK47_00680</name>
</gene>
<comment type="caution">
    <text evidence="2">The sequence shown here is derived from an EMBL/GenBank/DDBJ whole genome shotgun (WGS) entry which is preliminary data.</text>
</comment>
<feature type="transmembrane region" description="Helical" evidence="1">
    <location>
        <begin position="128"/>
        <end position="151"/>
    </location>
</feature>
<sequence>MDSWLSISIFALFLFVVFAYKYRLPGLLSCAFLIVGCGSIYSIFLFAGLTPNKSTLFGILALLFFSLSNSLNLFSWMKKYLKANNYTTRMAMYLANKKHNIYLYELALMLLIPAALLIFLLPTKLKEMGIVLGLGSVFMLTVWFLFSNFYLPKLSYLGEQKPYLLVSNSLYWADKKRETHSLWHLIREIQAEGKQSTVKEEIKKKKAELASLDFAPVIFLLGFIGLILWLSNCELNYPQFFKNNKLLSVDSSAKSQLSNSLKGLNGSYKELKSIPDSLKSKNTGVSNGWLFYLFPENLNIETITQALSGKNGEKTSGIGNTKWTIQNTDSFSVMPSLEKSVGLVFLSLAPVSCYSLFRFGFANASSLIISSLLFLGTGFLFLLSGKFMQVPELLPEIILSAFFVLLSFWVKLIVNSREVSKLIADEQQNKKSQFWLQSRKIRAELKRDNGFYFLAFISMLVLALTSAKLELLTAFSYFLFLVLVICLFFIPPLTLLWFNLNLLVDKYYYHLVGFFVREKKRIREVRVEEENVLGINY</sequence>